<dbReference type="InterPro" id="IPR032875">
    <property type="entry name" value="Succ_CoA_lig_flav_dom"/>
</dbReference>
<dbReference type="GO" id="GO:0005524">
    <property type="term" value="F:ATP binding"/>
    <property type="evidence" value="ECO:0007669"/>
    <property type="project" value="UniProtKB-UniRule"/>
</dbReference>
<evidence type="ECO:0000259" key="3">
    <source>
        <dbReference type="PROSITE" id="PS51186"/>
    </source>
</evidence>
<proteinExistence type="predicted"/>
<dbReference type="SUPFAM" id="SSF55729">
    <property type="entry name" value="Acyl-CoA N-acyltransferases (Nat)"/>
    <property type="match status" value="1"/>
</dbReference>
<dbReference type="Proteomes" id="UP000198362">
    <property type="component" value="Unassembled WGS sequence"/>
</dbReference>
<keyword evidence="1" id="KW-0067">ATP-binding</keyword>
<dbReference type="AlphaFoldDB" id="A0A239P125"/>
<dbReference type="Gene3D" id="3.40.50.720">
    <property type="entry name" value="NAD(P)-binding Rossmann-like Domain"/>
    <property type="match status" value="1"/>
</dbReference>
<evidence type="ECO:0000313" key="4">
    <source>
        <dbReference type="EMBL" id="SNT60837.1"/>
    </source>
</evidence>
<dbReference type="SUPFAM" id="SSF52210">
    <property type="entry name" value="Succinyl-CoA synthetase domains"/>
    <property type="match status" value="2"/>
</dbReference>
<name>A0A239P125_9ACTN</name>
<feature type="domain" description="ATP-grasp" evidence="2">
    <location>
        <begin position="684"/>
        <end position="722"/>
    </location>
</feature>
<protein>
    <submittedName>
        <fullName evidence="4">Acyl-CoA synthetase (NDP forming)</fullName>
    </submittedName>
</protein>
<evidence type="ECO:0000256" key="1">
    <source>
        <dbReference type="PROSITE-ProRule" id="PRU00409"/>
    </source>
</evidence>
<dbReference type="GO" id="GO:0046872">
    <property type="term" value="F:metal ion binding"/>
    <property type="evidence" value="ECO:0007669"/>
    <property type="project" value="InterPro"/>
</dbReference>
<dbReference type="SUPFAM" id="SSF56059">
    <property type="entry name" value="Glutathione synthetase ATP-binding domain-like"/>
    <property type="match status" value="1"/>
</dbReference>
<sequence>MTDIADAPRAAVHGGVDALTADGGIVRIRPALPQDEPALRTMYASADPDNLRMRFFGLAGESTIMTEVRRLCRTPGPCHAAVVAELAGQVVGVASFERTSPADRRAEFAVFVGDAEHGRGIGTLLLEHLAAVARKEGVDELLGEVLPTNGSMIRVARDLSGRVFTRFADGVLDVGLPTVEDRDAVDARDRQSGHASLLPLLCPRSVAVIGAGRAPGGVGHETLRGLTESGYTGVVYAVNPHATEVAGVRAYPSLRTLPGPVDLVVVAVPASAVPGVIADAAVAGARAAVVLSAGFGEVGADGRQGQAALVDLARRHGIRLVGPNCIGILNTDAKVRLNASFVPGHPLPGGLAVASQSGAVGIALLDHATRSGCGISTFVSLGNKADVSGNDLISYWFDDPHTSAVALYLESFGNPRKFARFARALARRKPVLAVKSGRSAAGQRAGASHTAAAAAPDATVSALFAQAGVIRVDNIGELLDAARVLVDQPLPRGGRLAVLGNAGGFNVMAADAAAGGRLTVPAPTPELHDLLRHLAPQAATHDNPLDLGAAATPEAFASAARTLVDSGEVDLLLFVVAATRANDVSAILAALTPIVDAATDLAAAAVVVGLEAPPRVLGARRIPVFDLPEQAVRALDHAVRYADWRREPLGLQPDLPGIDFEAARATVEGALAVGGGWQPYPVAEQILRAYGIPLLNSTAVTDEDSAVGAARAAGYPVAVKSADPQLVHKTDVGGVHLHLTGEDDVRAAYRAVTAAGDPARGALVQPMAVAGVELVAGVVHDHLFGSVVMTGLGGVQTDLFDDRVLRLVPMTDLDARRMWRSLRAARLLTGFRGSRPVDTGALEDLLLRLGRLAEDLPEVAELDLNPVVARADGVVAVDAKLRLRTVDAEPDPVLRQLRLP</sequence>
<dbReference type="InterPro" id="IPR000182">
    <property type="entry name" value="GNAT_dom"/>
</dbReference>
<feature type="domain" description="N-acetyltransferase" evidence="3">
    <location>
        <begin position="26"/>
        <end position="183"/>
    </location>
</feature>
<dbReference type="Gene3D" id="3.40.50.261">
    <property type="entry name" value="Succinyl-CoA synthetase domains"/>
    <property type="match status" value="2"/>
</dbReference>
<dbReference type="InterPro" id="IPR016181">
    <property type="entry name" value="Acyl_CoA_acyltransferase"/>
</dbReference>
<dbReference type="PANTHER" id="PTHR42793">
    <property type="entry name" value="COA BINDING DOMAIN CONTAINING PROTEIN"/>
    <property type="match status" value="1"/>
</dbReference>
<dbReference type="InterPro" id="IPR013815">
    <property type="entry name" value="ATP_grasp_subdomain_1"/>
</dbReference>
<accession>A0A239P125</accession>
<gene>
    <name evidence="4" type="ORF">SAMN05421812_112216</name>
</gene>
<dbReference type="EMBL" id="FZPH01000012">
    <property type="protein sequence ID" value="SNT60837.1"/>
    <property type="molecule type" value="Genomic_DNA"/>
</dbReference>
<dbReference type="SMART" id="SM00881">
    <property type="entry name" value="CoA_binding"/>
    <property type="match status" value="1"/>
</dbReference>
<dbReference type="Pfam" id="PF13607">
    <property type="entry name" value="Succ_CoA_lig"/>
    <property type="match status" value="1"/>
</dbReference>
<dbReference type="GO" id="GO:0016747">
    <property type="term" value="F:acyltransferase activity, transferring groups other than amino-acyl groups"/>
    <property type="evidence" value="ECO:0007669"/>
    <property type="project" value="InterPro"/>
</dbReference>
<dbReference type="InterPro" id="IPR011761">
    <property type="entry name" value="ATP-grasp"/>
</dbReference>
<dbReference type="CDD" id="cd04301">
    <property type="entry name" value="NAT_SF"/>
    <property type="match status" value="1"/>
</dbReference>
<dbReference type="Gene3D" id="3.40.630.30">
    <property type="match status" value="1"/>
</dbReference>
<dbReference type="SUPFAM" id="SSF51735">
    <property type="entry name" value="NAD(P)-binding Rossmann-fold domains"/>
    <property type="match status" value="1"/>
</dbReference>
<evidence type="ECO:0000313" key="5">
    <source>
        <dbReference type="Proteomes" id="UP000198362"/>
    </source>
</evidence>
<dbReference type="InterPro" id="IPR036291">
    <property type="entry name" value="NAD(P)-bd_dom_sf"/>
</dbReference>
<dbReference type="PROSITE" id="PS51186">
    <property type="entry name" value="GNAT"/>
    <property type="match status" value="1"/>
</dbReference>
<dbReference type="Pfam" id="PF00583">
    <property type="entry name" value="Acetyltransf_1"/>
    <property type="match status" value="1"/>
</dbReference>
<dbReference type="PROSITE" id="PS50975">
    <property type="entry name" value="ATP_GRASP"/>
    <property type="match status" value="1"/>
</dbReference>
<organism evidence="4 5">
    <name type="scientific">Asanoa hainanensis</name>
    <dbReference type="NCBI Taxonomy" id="560556"/>
    <lineage>
        <taxon>Bacteria</taxon>
        <taxon>Bacillati</taxon>
        <taxon>Actinomycetota</taxon>
        <taxon>Actinomycetes</taxon>
        <taxon>Micromonosporales</taxon>
        <taxon>Micromonosporaceae</taxon>
        <taxon>Asanoa</taxon>
    </lineage>
</organism>
<dbReference type="Pfam" id="PF13549">
    <property type="entry name" value="ATP-grasp_5"/>
    <property type="match status" value="1"/>
</dbReference>
<keyword evidence="5" id="KW-1185">Reference proteome</keyword>
<dbReference type="Pfam" id="PF13380">
    <property type="entry name" value="CoA_binding_2"/>
    <property type="match status" value="1"/>
</dbReference>
<dbReference type="InterPro" id="IPR003781">
    <property type="entry name" value="CoA-bd"/>
</dbReference>
<reference evidence="4 5" key="1">
    <citation type="submission" date="2017-06" db="EMBL/GenBank/DDBJ databases">
        <authorList>
            <person name="Kim H.J."/>
            <person name="Triplett B.A."/>
        </authorList>
    </citation>
    <scope>NUCLEOTIDE SEQUENCE [LARGE SCALE GENOMIC DNA]</scope>
    <source>
        <strain evidence="4 5">CGMCC 4.5593</strain>
    </source>
</reference>
<dbReference type="Gene3D" id="3.30.1490.20">
    <property type="entry name" value="ATP-grasp fold, A domain"/>
    <property type="match status" value="1"/>
</dbReference>
<dbReference type="Gene3D" id="3.30.470.20">
    <property type="entry name" value="ATP-grasp fold, B domain"/>
    <property type="match status" value="1"/>
</dbReference>
<keyword evidence="1" id="KW-0547">Nucleotide-binding</keyword>
<dbReference type="RefSeq" id="WP_245871238.1">
    <property type="nucleotide sequence ID" value="NZ_FZPH01000012.1"/>
</dbReference>
<evidence type="ECO:0000259" key="2">
    <source>
        <dbReference type="PROSITE" id="PS50975"/>
    </source>
</evidence>
<dbReference type="InterPro" id="IPR016102">
    <property type="entry name" value="Succinyl-CoA_synth-like"/>
</dbReference>
<dbReference type="PANTHER" id="PTHR42793:SF1">
    <property type="entry name" value="PEPTIDYL-LYSINE N-ACETYLTRANSFERASE PATZ"/>
    <property type="match status" value="1"/>
</dbReference>